<dbReference type="EMBL" id="RXIC02000026">
    <property type="protein sequence ID" value="KAB1201803.1"/>
    <property type="molecule type" value="Genomic_DNA"/>
</dbReference>
<dbReference type="AlphaFoldDB" id="A0A6A1UNL7"/>
<feature type="compositionally biased region" description="Low complexity" evidence="1">
    <location>
        <begin position="8"/>
        <end position="21"/>
    </location>
</feature>
<dbReference type="InterPro" id="IPR024752">
    <property type="entry name" value="Myb/SANT-like_dom"/>
</dbReference>
<dbReference type="Proteomes" id="UP000516437">
    <property type="component" value="Chromosome 8"/>
</dbReference>
<gene>
    <name evidence="3" type="ORF">CJ030_MR8G015534</name>
</gene>
<protein>
    <recommendedName>
        <fullName evidence="2">Myb/SANT-like domain-containing protein</fullName>
    </recommendedName>
</protein>
<comment type="caution">
    <text evidence="3">The sequence shown here is derived from an EMBL/GenBank/DDBJ whole genome shotgun (WGS) entry which is preliminary data.</text>
</comment>
<evidence type="ECO:0000313" key="3">
    <source>
        <dbReference type="EMBL" id="KAB1201803.1"/>
    </source>
</evidence>
<dbReference type="PANTHER" id="PTHR47584">
    <property type="match status" value="1"/>
</dbReference>
<keyword evidence="4" id="KW-1185">Reference proteome</keyword>
<evidence type="ECO:0000259" key="2">
    <source>
        <dbReference type="Pfam" id="PF12776"/>
    </source>
</evidence>
<sequence length="300" mass="34072">MASRVTRSRSQLPQQQEQQSRARWTTSLSKILADIMIDQVQKGNRRKKSFGKKAWRYICDGFYKRTGLKWDKEQLKNRYAVLRRQYVTVKSLLDQDDFSWDESTASIMAKDEAWMEYIRGHPDAEALKQTGCPIYKELCMIFSDSATNGKHDPSAEHQGGTIPFLPCGEHLSMRQEEFSSDSDEMDDIADDHNTFQPTTPCTTGIRKRGRKGIDGAIAAAIMEMAAASNLRTDAIRQCNARYTIADCIKALDEIQGVDEQLYFAALDLFNKPNAREIFLSLKGDKRLIWLRGKCALSPAP</sequence>
<name>A0A6A1UNL7_9ROSI</name>
<dbReference type="OrthoDB" id="76215at2759"/>
<feature type="domain" description="Myb/SANT-like" evidence="2">
    <location>
        <begin position="23"/>
        <end position="117"/>
    </location>
</feature>
<reference evidence="3 4" key="1">
    <citation type="journal article" date="2019" name="Plant Biotechnol. J.">
        <title>The red bayberry genome and genetic basis of sex determination.</title>
        <authorList>
            <person name="Jia H.M."/>
            <person name="Jia H.J."/>
            <person name="Cai Q.L."/>
            <person name="Wang Y."/>
            <person name="Zhao H.B."/>
            <person name="Yang W.F."/>
            <person name="Wang G.Y."/>
            <person name="Li Y.H."/>
            <person name="Zhan D.L."/>
            <person name="Shen Y.T."/>
            <person name="Niu Q.F."/>
            <person name="Chang L."/>
            <person name="Qiu J."/>
            <person name="Zhao L."/>
            <person name="Xie H.B."/>
            <person name="Fu W.Y."/>
            <person name="Jin J."/>
            <person name="Li X.W."/>
            <person name="Jiao Y."/>
            <person name="Zhou C.C."/>
            <person name="Tu T."/>
            <person name="Chai C.Y."/>
            <person name="Gao J.L."/>
            <person name="Fan L.J."/>
            <person name="van de Weg E."/>
            <person name="Wang J.Y."/>
            <person name="Gao Z.S."/>
        </authorList>
    </citation>
    <scope>NUCLEOTIDE SEQUENCE [LARGE SCALE GENOMIC DNA]</scope>
    <source>
        <tissue evidence="3">Leaves</tissue>
    </source>
</reference>
<proteinExistence type="predicted"/>
<accession>A0A6A1UNL7</accession>
<evidence type="ECO:0000256" key="1">
    <source>
        <dbReference type="SAM" id="MobiDB-lite"/>
    </source>
</evidence>
<dbReference type="Pfam" id="PF12776">
    <property type="entry name" value="Myb_DNA-bind_3"/>
    <property type="match status" value="1"/>
</dbReference>
<organism evidence="3 4">
    <name type="scientific">Morella rubra</name>
    <name type="common">Chinese bayberry</name>
    <dbReference type="NCBI Taxonomy" id="262757"/>
    <lineage>
        <taxon>Eukaryota</taxon>
        <taxon>Viridiplantae</taxon>
        <taxon>Streptophyta</taxon>
        <taxon>Embryophyta</taxon>
        <taxon>Tracheophyta</taxon>
        <taxon>Spermatophyta</taxon>
        <taxon>Magnoliopsida</taxon>
        <taxon>eudicotyledons</taxon>
        <taxon>Gunneridae</taxon>
        <taxon>Pentapetalae</taxon>
        <taxon>rosids</taxon>
        <taxon>fabids</taxon>
        <taxon>Fagales</taxon>
        <taxon>Myricaceae</taxon>
        <taxon>Morella</taxon>
    </lineage>
</organism>
<feature type="region of interest" description="Disordered" evidence="1">
    <location>
        <begin position="1"/>
        <end position="21"/>
    </location>
</feature>
<dbReference type="InterPro" id="IPR045026">
    <property type="entry name" value="LIMYB"/>
</dbReference>
<dbReference type="PANTHER" id="PTHR47584:SF9">
    <property type="entry name" value="L10-INTERACTING MYB DOMAIN-CONTAINING PROTEIN-LIKE"/>
    <property type="match status" value="1"/>
</dbReference>
<evidence type="ECO:0000313" key="4">
    <source>
        <dbReference type="Proteomes" id="UP000516437"/>
    </source>
</evidence>